<name>A0A4D6NNT9_VIGUN</name>
<sequence>MIELSMEFLVALLIASLFVDKADSEFSFIPRHHLYPGDSYSTGVRSQKYSPPALRAIPRASYPFSIIILFDHGIQIEKLILGFRDNQAQTDNFHHVKVTLYR</sequence>
<accession>A0A4D6NNT9</accession>
<protein>
    <submittedName>
        <fullName evidence="2">Uncharacterized protein</fullName>
    </submittedName>
</protein>
<evidence type="ECO:0000313" key="2">
    <source>
        <dbReference type="EMBL" id="QCE14672.1"/>
    </source>
</evidence>
<evidence type="ECO:0000313" key="3">
    <source>
        <dbReference type="Proteomes" id="UP000501690"/>
    </source>
</evidence>
<keyword evidence="3" id="KW-1185">Reference proteome</keyword>
<organism evidence="2 3">
    <name type="scientific">Vigna unguiculata</name>
    <name type="common">Cowpea</name>
    <dbReference type="NCBI Taxonomy" id="3917"/>
    <lineage>
        <taxon>Eukaryota</taxon>
        <taxon>Viridiplantae</taxon>
        <taxon>Streptophyta</taxon>
        <taxon>Embryophyta</taxon>
        <taxon>Tracheophyta</taxon>
        <taxon>Spermatophyta</taxon>
        <taxon>Magnoliopsida</taxon>
        <taxon>eudicotyledons</taxon>
        <taxon>Gunneridae</taxon>
        <taxon>Pentapetalae</taxon>
        <taxon>rosids</taxon>
        <taxon>fabids</taxon>
        <taxon>Fabales</taxon>
        <taxon>Fabaceae</taxon>
        <taxon>Papilionoideae</taxon>
        <taxon>50 kb inversion clade</taxon>
        <taxon>NPAAA clade</taxon>
        <taxon>indigoferoid/millettioid clade</taxon>
        <taxon>Phaseoleae</taxon>
        <taxon>Vigna</taxon>
    </lineage>
</organism>
<gene>
    <name evidence="2" type="ORF">DEO72_LG11g1675</name>
</gene>
<dbReference type="Proteomes" id="UP000501690">
    <property type="component" value="Linkage Group LG11"/>
</dbReference>
<reference evidence="2 3" key="1">
    <citation type="submission" date="2019-04" db="EMBL/GenBank/DDBJ databases">
        <title>An improved genome assembly and genetic linkage map for asparagus bean, Vigna unguiculata ssp. sesquipedialis.</title>
        <authorList>
            <person name="Xia Q."/>
            <person name="Zhang R."/>
            <person name="Dong Y."/>
        </authorList>
    </citation>
    <scope>NUCLEOTIDE SEQUENCE [LARGE SCALE GENOMIC DNA]</scope>
    <source>
        <tissue evidence="2">Leaf</tissue>
    </source>
</reference>
<feature type="signal peptide" evidence="1">
    <location>
        <begin position="1"/>
        <end position="24"/>
    </location>
</feature>
<proteinExistence type="predicted"/>
<dbReference type="AlphaFoldDB" id="A0A4D6NNT9"/>
<evidence type="ECO:0000256" key="1">
    <source>
        <dbReference type="SAM" id="SignalP"/>
    </source>
</evidence>
<dbReference type="EMBL" id="CP039355">
    <property type="protein sequence ID" value="QCE14672.1"/>
    <property type="molecule type" value="Genomic_DNA"/>
</dbReference>
<keyword evidence="1" id="KW-0732">Signal</keyword>
<feature type="chain" id="PRO_5020034429" evidence="1">
    <location>
        <begin position="25"/>
        <end position="102"/>
    </location>
</feature>